<organism evidence="2 3">
    <name type="scientific">Streptococcus equinus</name>
    <name type="common">Streptococcus bovis</name>
    <dbReference type="NCBI Taxonomy" id="1335"/>
    <lineage>
        <taxon>Bacteria</taxon>
        <taxon>Bacillati</taxon>
        <taxon>Bacillota</taxon>
        <taxon>Bacilli</taxon>
        <taxon>Lactobacillales</taxon>
        <taxon>Streptococcaceae</taxon>
        <taxon>Streptococcus</taxon>
    </lineage>
</organism>
<protein>
    <submittedName>
        <fullName evidence="2">Uncharacterized protein</fullName>
    </submittedName>
</protein>
<keyword evidence="1" id="KW-0175">Coiled coil</keyword>
<dbReference type="RefSeq" id="WP_094141164.1">
    <property type="nucleotide sequence ID" value="NZ_FZRA01000008.1"/>
</dbReference>
<reference evidence="2 3" key="1">
    <citation type="submission" date="2017-07" db="EMBL/GenBank/DDBJ databases">
        <authorList>
            <person name="Sun Z.S."/>
            <person name="Albrecht U."/>
            <person name="Echele G."/>
            <person name="Lee C.C."/>
        </authorList>
    </citation>
    <scope>NUCLEOTIDE SEQUENCE [LARGE SCALE GENOMIC DNA]</scope>
    <source>
        <strain evidence="2 3">AR3</strain>
    </source>
</reference>
<proteinExistence type="predicted"/>
<feature type="coiled-coil region" evidence="1">
    <location>
        <begin position="241"/>
        <end position="292"/>
    </location>
</feature>
<accession>A0A239RFK0</accession>
<dbReference type="AlphaFoldDB" id="A0A239RFK0"/>
<evidence type="ECO:0000256" key="1">
    <source>
        <dbReference type="SAM" id="Coils"/>
    </source>
</evidence>
<gene>
    <name evidence="2" type="ORF">SAMN05216470_1812</name>
</gene>
<sequence length="597" mass="66997">MYYIEELKLYLKNGKTSIIKFGKGLNIIYGESNTGKSMIYNCLDYMMGGTSSERINVRLGISHISLTVITEGKKIIISREMDVNSFNVSSEFDGIESGVYKTGGNSNGNKISDLWFKLMKIDKPDKILKNLSGETQTMTIRTIYHLFMIDEGRIPIHRSILIPTISQNAKMHAPTISSLVYLATGESHAPKVEGMTDRVIGIKNNALQSFVDASLLDLDEYQDETGGEMEGLSPVEIQKHIDEILGEIASLESNLSNASAKRKEVSDKILALEDTAAENKVLKNRYSSLQTQYAADIRRLTFLIEGSMAQDDIEMPAQCPFCNGTLPKDKAESCVEAAANEVKKIESQIEDLASVQDVLAEDINNNAAEIERLKAEKAQYDEIIRGEITPQIENLRECLAEYTQALSRSKANEMIKGFKGILTRQLGVAVNEDEDLHIDIRKKFLESYEDKINDGVKSMLEICKYDNYKSSQFDNSSLDIIVNQSLKSSQGEGFRAYLNTVLAVTVQNIIEENALCHIGFMCIDSPVLSLKEKNDEAEPSETMKAGLFKYFVDHSDERQMIIIENTIPDIDYKDAVIHRFTKDESEGRYGLIEDYRD</sequence>
<evidence type="ECO:0000313" key="2">
    <source>
        <dbReference type="EMBL" id="SNU09464.1"/>
    </source>
</evidence>
<dbReference type="EMBL" id="FZRA01000008">
    <property type="protein sequence ID" value="SNU09464.1"/>
    <property type="molecule type" value="Genomic_DNA"/>
</dbReference>
<dbReference type="Gene3D" id="3.40.50.300">
    <property type="entry name" value="P-loop containing nucleotide triphosphate hydrolases"/>
    <property type="match status" value="2"/>
</dbReference>
<dbReference type="InterPro" id="IPR027417">
    <property type="entry name" value="P-loop_NTPase"/>
</dbReference>
<dbReference type="Proteomes" id="UP000214649">
    <property type="component" value="Unassembled WGS sequence"/>
</dbReference>
<name>A0A239RFK0_STREI</name>
<dbReference type="SUPFAM" id="SSF52540">
    <property type="entry name" value="P-loop containing nucleoside triphosphate hydrolases"/>
    <property type="match status" value="1"/>
</dbReference>
<feature type="coiled-coil region" evidence="1">
    <location>
        <begin position="328"/>
        <end position="412"/>
    </location>
</feature>
<evidence type="ECO:0000313" key="3">
    <source>
        <dbReference type="Proteomes" id="UP000214649"/>
    </source>
</evidence>